<dbReference type="RefSeq" id="WP_250922366.1">
    <property type="nucleotide sequence ID" value="NZ_JAMQAW010000036.1"/>
</dbReference>
<feature type="region of interest" description="Disordered" evidence="2">
    <location>
        <begin position="141"/>
        <end position="167"/>
    </location>
</feature>
<sequence length="324" mass="35125">MNSPLGLPTCPCSPPREPAGSQARDSADPSPLRGAPPTSLPSQEHHIESHRTASFIPPLDEDDLNALAHDIRENGLLQAIVLDHHGRILDGRGRLAACKQVGTEPHFTTYGGDAPDVYVLSVNLRRRNLTKGQTAMITIKARSASEQHHRSDTEHTTRSEKGHTTRSLGKQLGVAAAVLGRASIVLQHAPDLVNPVISGAMGLDEAYATARENKAKATSAEAQLTRLREEDAELADRVVEGDLTLAGAWAERTARVEEDKRERRVATRLLDEVVLPLAQARGTRTFSRYDPAYASGTPITRETIAHAVTALAEMDQVWQARALP</sequence>
<feature type="domain" description="ParB-like N-terminal" evidence="3">
    <location>
        <begin position="43"/>
        <end position="128"/>
    </location>
</feature>
<dbReference type="Gene3D" id="3.90.1530.30">
    <property type="match status" value="1"/>
</dbReference>
<evidence type="ECO:0000259" key="3">
    <source>
        <dbReference type="SMART" id="SM00470"/>
    </source>
</evidence>
<dbReference type="SUPFAM" id="SSF110849">
    <property type="entry name" value="ParB/Sulfiredoxin"/>
    <property type="match status" value="1"/>
</dbReference>
<evidence type="ECO:0000256" key="1">
    <source>
        <dbReference type="SAM" id="Coils"/>
    </source>
</evidence>
<proteinExistence type="predicted"/>
<keyword evidence="5" id="KW-1185">Reference proteome</keyword>
<dbReference type="InterPro" id="IPR036086">
    <property type="entry name" value="ParB/Sulfiredoxin_sf"/>
</dbReference>
<dbReference type="InterPro" id="IPR003115">
    <property type="entry name" value="ParB_N"/>
</dbReference>
<name>A0ABT0UWN3_9ACTN</name>
<comment type="caution">
    <text evidence="4">The sequence shown here is derived from an EMBL/GenBank/DDBJ whole genome shotgun (WGS) entry which is preliminary data.</text>
</comment>
<reference evidence="4" key="1">
    <citation type="submission" date="2022-06" db="EMBL/GenBank/DDBJ databases">
        <title>Genome public.</title>
        <authorList>
            <person name="Sun Q."/>
        </authorList>
    </citation>
    <scope>NUCLEOTIDE SEQUENCE</scope>
    <source>
        <strain evidence="4">CWNU-1</strain>
    </source>
</reference>
<accession>A0ABT0UWN3</accession>
<feature type="region of interest" description="Disordered" evidence="2">
    <location>
        <begin position="1"/>
        <end position="49"/>
    </location>
</feature>
<protein>
    <submittedName>
        <fullName evidence="4">ParB/RepB/Spo0J family partition protein</fullName>
    </submittedName>
</protein>
<feature type="coiled-coil region" evidence="1">
    <location>
        <begin position="210"/>
        <end position="237"/>
    </location>
</feature>
<organism evidence="4 5">
    <name type="scientific">Streptomyces albipurpureus</name>
    <dbReference type="NCBI Taxonomy" id="2897419"/>
    <lineage>
        <taxon>Bacteria</taxon>
        <taxon>Bacillati</taxon>
        <taxon>Actinomycetota</taxon>
        <taxon>Actinomycetes</taxon>
        <taxon>Kitasatosporales</taxon>
        <taxon>Streptomycetaceae</taxon>
        <taxon>Streptomyces</taxon>
    </lineage>
</organism>
<evidence type="ECO:0000313" key="5">
    <source>
        <dbReference type="Proteomes" id="UP001431429"/>
    </source>
</evidence>
<keyword evidence="1" id="KW-0175">Coiled coil</keyword>
<dbReference type="EMBL" id="JAMQAW010000036">
    <property type="protein sequence ID" value="MCM2392050.1"/>
    <property type="molecule type" value="Genomic_DNA"/>
</dbReference>
<dbReference type="SMART" id="SM00470">
    <property type="entry name" value="ParB"/>
    <property type="match status" value="1"/>
</dbReference>
<feature type="compositionally biased region" description="Basic and acidic residues" evidence="2">
    <location>
        <begin position="143"/>
        <end position="163"/>
    </location>
</feature>
<evidence type="ECO:0000313" key="4">
    <source>
        <dbReference type="EMBL" id="MCM2392050.1"/>
    </source>
</evidence>
<dbReference type="Proteomes" id="UP001431429">
    <property type="component" value="Unassembled WGS sequence"/>
</dbReference>
<evidence type="ECO:0000256" key="2">
    <source>
        <dbReference type="SAM" id="MobiDB-lite"/>
    </source>
</evidence>
<gene>
    <name evidence="4" type="ORF">NBG84_27825</name>
</gene>